<dbReference type="CDD" id="cd10211">
    <property type="entry name" value="ASKHA_NBD_Arp5"/>
    <property type="match status" value="1"/>
</dbReference>
<dbReference type="FunFam" id="3.30.420.40:FF:000122">
    <property type="entry name" value="ARP5 actin-related protein 5 homolog"/>
    <property type="match status" value="1"/>
</dbReference>
<evidence type="ECO:0000256" key="3">
    <source>
        <dbReference type="ARBA" id="ARBA00023163"/>
    </source>
</evidence>
<keyword evidence="3" id="KW-0804">Transcription</keyword>
<dbReference type="InterPro" id="IPR013959">
    <property type="entry name" value="DASH_Dad4"/>
</dbReference>
<dbReference type="Pfam" id="PF00022">
    <property type="entry name" value="Actin"/>
    <property type="match status" value="1"/>
</dbReference>
<dbReference type="SMART" id="SM00268">
    <property type="entry name" value="ACTIN"/>
    <property type="match status" value="1"/>
</dbReference>
<dbReference type="SUPFAM" id="SSF53067">
    <property type="entry name" value="Actin-like ATPase domain"/>
    <property type="match status" value="2"/>
</dbReference>
<protein>
    <submittedName>
        <fullName evidence="7">Actin-like ATPase domain-containing protein</fullName>
    </submittedName>
</protein>
<feature type="region of interest" description="Disordered" evidence="6">
    <location>
        <begin position="601"/>
        <end position="664"/>
    </location>
</feature>
<dbReference type="Proteomes" id="UP000267821">
    <property type="component" value="Unassembled WGS sequence"/>
</dbReference>
<evidence type="ECO:0000313" key="7">
    <source>
        <dbReference type="EMBL" id="RPB23506.1"/>
    </source>
</evidence>
<feature type="compositionally biased region" description="Basic and acidic residues" evidence="6">
    <location>
        <begin position="517"/>
        <end position="540"/>
    </location>
</feature>
<evidence type="ECO:0000256" key="2">
    <source>
        <dbReference type="ARBA" id="ARBA00023015"/>
    </source>
</evidence>
<proteinExistence type="inferred from homology"/>
<dbReference type="GO" id="GO:0072686">
    <property type="term" value="C:mitotic spindle"/>
    <property type="evidence" value="ECO:0007669"/>
    <property type="project" value="InterPro"/>
</dbReference>
<feature type="region of interest" description="Disordered" evidence="6">
    <location>
        <begin position="509"/>
        <end position="540"/>
    </location>
</feature>
<evidence type="ECO:0000256" key="5">
    <source>
        <dbReference type="RuleBase" id="RU000487"/>
    </source>
</evidence>
<gene>
    <name evidence="7" type="ORF">L211DRAFT_857641</name>
</gene>
<keyword evidence="4" id="KW-0539">Nucleus</keyword>
<dbReference type="STRING" id="1051890.A0A3N4LL48"/>
<feature type="compositionally biased region" description="Acidic residues" evidence="6">
    <location>
        <begin position="630"/>
        <end position="642"/>
    </location>
</feature>
<organism evidence="7 8">
    <name type="scientific">Terfezia boudieri ATCC MYA-4762</name>
    <dbReference type="NCBI Taxonomy" id="1051890"/>
    <lineage>
        <taxon>Eukaryota</taxon>
        <taxon>Fungi</taxon>
        <taxon>Dikarya</taxon>
        <taxon>Ascomycota</taxon>
        <taxon>Pezizomycotina</taxon>
        <taxon>Pezizomycetes</taxon>
        <taxon>Pezizales</taxon>
        <taxon>Pezizaceae</taxon>
        <taxon>Terfezia</taxon>
    </lineage>
</organism>
<dbReference type="OrthoDB" id="7340501at2759"/>
<evidence type="ECO:0000313" key="8">
    <source>
        <dbReference type="Proteomes" id="UP000267821"/>
    </source>
</evidence>
<dbReference type="Gene3D" id="3.30.420.40">
    <property type="match status" value="1"/>
</dbReference>
<comment type="subcellular location">
    <subcellularLocation>
        <location evidence="1">Nucleus</location>
    </subcellularLocation>
</comment>
<accession>A0A3N4LL48</accession>
<dbReference type="FunCoup" id="A0A3N4LL48">
    <property type="interactions" value="711"/>
</dbReference>
<evidence type="ECO:0000256" key="1">
    <source>
        <dbReference type="ARBA" id="ARBA00004123"/>
    </source>
</evidence>
<keyword evidence="2" id="KW-0805">Transcription regulation</keyword>
<comment type="similarity">
    <text evidence="5">Belongs to the actin family.</text>
</comment>
<dbReference type="GO" id="GO:0008608">
    <property type="term" value="P:attachment of spindle microtubules to kinetochore"/>
    <property type="evidence" value="ECO:0007669"/>
    <property type="project" value="InterPro"/>
</dbReference>
<feature type="compositionally biased region" description="Polar residues" evidence="6">
    <location>
        <begin position="88"/>
        <end position="100"/>
    </location>
</feature>
<name>A0A3N4LL48_9PEZI</name>
<dbReference type="Pfam" id="PF08650">
    <property type="entry name" value="DASH_Dad4"/>
    <property type="match status" value="1"/>
</dbReference>
<evidence type="ECO:0000256" key="6">
    <source>
        <dbReference type="SAM" id="MobiDB-lite"/>
    </source>
</evidence>
<dbReference type="GO" id="GO:0042729">
    <property type="term" value="C:DASH complex"/>
    <property type="evidence" value="ECO:0007669"/>
    <property type="project" value="InterPro"/>
</dbReference>
<keyword evidence="8" id="KW-1185">Reference proteome</keyword>
<dbReference type="AlphaFoldDB" id="A0A3N4LL48"/>
<reference evidence="7 8" key="1">
    <citation type="journal article" date="2018" name="Nat. Ecol. Evol.">
        <title>Pezizomycetes genomes reveal the molecular basis of ectomycorrhizal truffle lifestyle.</title>
        <authorList>
            <person name="Murat C."/>
            <person name="Payen T."/>
            <person name="Noel B."/>
            <person name="Kuo A."/>
            <person name="Morin E."/>
            <person name="Chen J."/>
            <person name="Kohler A."/>
            <person name="Krizsan K."/>
            <person name="Balestrini R."/>
            <person name="Da Silva C."/>
            <person name="Montanini B."/>
            <person name="Hainaut M."/>
            <person name="Levati E."/>
            <person name="Barry K.W."/>
            <person name="Belfiori B."/>
            <person name="Cichocki N."/>
            <person name="Clum A."/>
            <person name="Dockter R.B."/>
            <person name="Fauchery L."/>
            <person name="Guy J."/>
            <person name="Iotti M."/>
            <person name="Le Tacon F."/>
            <person name="Lindquist E.A."/>
            <person name="Lipzen A."/>
            <person name="Malagnac F."/>
            <person name="Mello A."/>
            <person name="Molinier V."/>
            <person name="Miyauchi S."/>
            <person name="Poulain J."/>
            <person name="Riccioni C."/>
            <person name="Rubini A."/>
            <person name="Sitrit Y."/>
            <person name="Splivallo R."/>
            <person name="Traeger S."/>
            <person name="Wang M."/>
            <person name="Zifcakova L."/>
            <person name="Wipf D."/>
            <person name="Zambonelli A."/>
            <person name="Paolocci F."/>
            <person name="Nowrousian M."/>
            <person name="Ottonello S."/>
            <person name="Baldrian P."/>
            <person name="Spatafora J.W."/>
            <person name="Henrissat B."/>
            <person name="Nagy L.G."/>
            <person name="Aury J.M."/>
            <person name="Wincker P."/>
            <person name="Grigoriev I.V."/>
            <person name="Bonfante P."/>
            <person name="Martin F.M."/>
        </authorList>
    </citation>
    <scope>NUCLEOTIDE SEQUENCE [LARGE SCALE GENOMIC DNA]</scope>
    <source>
        <strain evidence="7 8">ATCC MYA-4762</strain>
    </source>
</reference>
<dbReference type="InterPro" id="IPR004000">
    <property type="entry name" value="Actin"/>
</dbReference>
<sequence>MESPHEREQGLLLNRIIANVEKLNESILLLNRTLQDINVQNMNVEIVAQMFKNYQSNVLFNLEDLHVSNDTFLFTSPGRPQPPHRKPSNQTRPAMVSSNEDPLPTPTLYPVPDTPVYKRYTPSPRPGPPPTDHEVAVVIDNGSWQLRAGFSTDTSPRFTCTPQVARYRDRKALKTYTICGDDTLADATSRSQAKSPFDGNVVGNFDVFENLLDYTFLKLGLEGDGSGGVGHPIVMTEAVCNPNYSRRVVTEMLFEAYQAPSVVYGIDSLFSYSYNSGTTGLVISSSHTSTHLIPVYNGRGILPLATRLNWGSTQSTEYLLKLLQLKYPTFPTKLAPWQAEALMVDHCYVSEDYRAEVSTYLDPKVLLEKDRVIQFPFIEQVAQVKSEEELAKIAERKKESGRRLQEQAARMRLEKLVIKEQQLDSMRTLQSRIQDGEFLSNKRDLKRMLDSHGVKDEAALEKSIRELDKSVKRARKEDVGEDVEDIPSFPLLDVPDEVLDPDQLKQKKTQRLMKSNWEARQRTKAEKEAEKARIAEEERRDAEMRENDLDAWISDKRAQREALLGKLEGRKKLKSELADRKSLAAQIRMKSLANLASDLPGGGGGASGAGGPLGAGGAAGGSRRRTNNPDADDNFGANDEDWAVYRTLGGPSGPGADDDEEDEEKLLTEQIRSLETQLHKHDPGFEQHLTALAHGDWKNSRLHHFLRGPKEFLERQAEHFQIHLNVERVRVPEVVFQPQMGGVDQAGVIEIASDLLLGPRTRGVLGEAAGKELQRDVFLTGGWTGLGGWEGRVRRELGCVVEWGSEIAVRKAKDPVWDAWRGAAGWVRGELQFGAEEYRRKRVTRAQYNEMGGEYIKEHRLGNATG</sequence>
<evidence type="ECO:0000256" key="4">
    <source>
        <dbReference type="ARBA" id="ARBA00023242"/>
    </source>
</evidence>
<feature type="region of interest" description="Disordered" evidence="6">
    <location>
        <begin position="73"/>
        <end position="113"/>
    </location>
</feature>
<feature type="compositionally biased region" description="Gly residues" evidence="6">
    <location>
        <begin position="601"/>
        <end position="620"/>
    </location>
</feature>
<dbReference type="InParanoid" id="A0A3N4LL48"/>
<dbReference type="PANTHER" id="PTHR11937">
    <property type="entry name" value="ACTIN"/>
    <property type="match status" value="1"/>
</dbReference>
<feature type="compositionally biased region" description="Pro residues" evidence="6">
    <location>
        <begin position="103"/>
        <end position="113"/>
    </location>
</feature>
<dbReference type="InterPro" id="IPR043129">
    <property type="entry name" value="ATPase_NBD"/>
</dbReference>
<dbReference type="EMBL" id="ML121546">
    <property type="protein sequence ID" value="RPB23506.1"/>
    <property type="molecule type" value="Genomic_DNA"/>
</dbReference>